<evidence type="ECO:0000313" key="2">
    <source>
        <dbReference type="EMBL" id="RLE52603.1"/>
    </source>
</evidence>
<organism evidence="2 3">
    <name type="scientific">Thermoproteota archaeon</name>
    <dbReference type="NCBI Taxonomy" id="2056631"/>
    <lineage>
        <taxon>Archaea</taxon>
        <taxon>Thermoproteota</taxon>
    </lineage>
</organism>
<evidence type="ECO:0000313" key="3">
    <source>
        <dbReference type="Proteomes" id="UP000272051"/>
    </source>
</evidence>
<accession>A0A497EYZ0</accession>
<sequence>MPQPSPAIIARLADEIEQAGQQNLLPPNDARRIADALRGRQSGIAVQLIAPTRVTAHLQSPLIDVRFARCANSSCGGVVDLLMQPNLTISQRCPHCGGHLVPAPVWAITAKNIPDINRRVLTTSSNIRIALSLEEYGNRRPSRVFIRDRARPIASLEIDYTGQVEQPLPSVQRNVFTYWLSMMPSESLTKPLSITAFAYNRDDCTPLSTTMGPLSGVAEVLFCRNLEVLQATIAYKAGHYRTTAQSRAVVLDMDTSFAGALSTRIYSRYIRTQGLVVRVSAQEVREALESLNLSNEGFWTAIHTMSHAFLVSLPQITGLEGSDFGEALSVSQAEFAIYDNAPGGLGGLEGVIDLTGGTLDPNYEMRIRESADCQLVCTRACKACLYTDSCFMLNWSLDRRVLLSLGW</sequence>
<reference evidence="2 3" key="1">
    <citation type="submission" date="2018-06" db="EMBL/GenBank/DDBJ databases">
        <title>Extensive metabolic versatility and redundancy in microbially diverse, dynamic hydrothermal sediments.</title>
        <authorList>
            <person name="Dombrowski N."/>
            <person name="Teske A."/>
            <person name="Baker B.J."/>
        </authorList>
    </citation>
    <scope>NUCLEOTIDE SEQUENCE [LARGE SCALE GENOMIC DNA]</scope>
    <source>
        <strain evidence="2">B34_G17</strain>
    </source>
</reference>
<gene>
    <name evidence="2" type="ORF">DRJ33_03355</name>
</gene>
<feature type="domain" description="MrfA-like Zn-binding" evidence="1">
    <location>
        <begin position="306"/>
        <end position="385"/>
    </location>
</feature>
<dbReference type="Pfam" id="PF09369">
    <property type="entry name" value="MZB"/>
    <property type="match status" value="1"/>
</dbReference>
<dbReference type="Proteomes" id="UP000272051">
    <property type="component" value="Unassembled WGS sequence"/>
</dbReference>
<dbReference type="AlphaFoldDB" id="A0A497EYZ0"/>
<name>A0A497EYZ0_9CREN</name>
<dbReference type="InterPro" id="IPR018973">
    <property type="entry name" value="MZB"/>
</dbReference>
<protein>
    <recommendedName>
        <fullName evidence="1">MrfA-like Zn-binding domain-containing protein</fullName>
    </recommendedName>
</protein>
<evidence type="ECO:0000259" key="1">
    <source>
        <dbReference type="Pfam" id="PF09369"/>
    </source>
</evidence>
<comment type="caution">
    <text evidence="2">The sequence shown here is derived from an EMBL/GenBank/DDBJ whole genome shotgun (WGS) entry which is preliminary data.</text>
</comment>
<dbReference type="EMBL" id="QMQX01000045">
    <property type="protein sequence ID" value="RLE52603.1"/>
    <property type="molecule type" value="Genomic_DNA"/>
</dbReference>
<proteinExistence type="predicted"/>